<feature type="region of interest" description="Disordered" evidence="1">
    <location>
        <begin position="1"/>
        <end position="51"/>
    </location>
</feature>
<evidence type="ECO:0000256" key="1">
    <source>
        <dbReference type="SAM" id="MobiDB-lite"/>
    </source>
</evidence>
<dbReference type="EMBL" id="CADCUK010000212">
    <property type="protein sequence ID" value="CAA9397504.1"/>
    <property type="molecule type" value="Genomic_DNA"/>
</dbReference>
<protein>
    <submittedName>
        <fullName evidence="2">Uncharacterized protein</fullName>
    </submittedName>
</protein>
<feature type="non-terminal residue" evidence="2">
    <location>
        <position position="1"/>
    </location>
</feature>
<evidence type="ECO:0000313" key="2">
    <source>
        <dbReference type="EMBL" id="CAA9397504.1"/>
    </source>
</evidence>
<accession>A0A6J4NT48</accession>
<feature type="non-terminal residue" evidence="2">
    <location>
        <position position="51"/>
    </location>
</feature>
<proteinExistence type="predicted"/>
<reference evidence="2" key="1">
    <citation type="submission" date="2020-02" db="EMBL/GenBank/DDBJ databases">
        <authorList>
            <person name="Meier V. D."/>
        </authorList>
    </citation>
    <scope>NUCLEOTIDE SEQUENCE</scope>
    <source>
        <strain evidence="2">AVDCRST_MAG47</strain>
    </source>
</reference>
<feature type="compositionally biased region" description="Low complexity" evidence="1">
    <location>
        <begin position="16"/>
        <end position="35"/>
    </location>
</feature>
<name>A0A6J4NT48_9ACTN</name>
<dbReference type="AlphaFoldDB" id="A0A6J4NT48"/>
<sequence>DPLHGRNGAPPRRQSRCPCGPGRRQGRRLPGAALATGHPERPRGPRRRPAR</sequence>
<organism evidence="2">
    <name type="scientific">uncultured Nocardioidaceae bacterium</name>
    <dbReference type="NCBI Taxonomy" id="253824"/>
    <lineage>
        <taxon>Bacteria</taxon>
        <taxon>Bacillati</taxon>
        <taxon>Actinomycetota</taxon>
        <taxon>Actinomycetes</taxon>
        <taxon>Propionibacteriales</taxon>
        <taxon>Nocardioidaceae</taxon>
        <taxon>environmental samples</taxon>
    </lineage>
</organism>
<gene>
    <name evidence="2" type="ORF">AVDCRST_MAG47-3208</name>
</gene>